<evidence type="ECO:0000256" key="1">
    <source>
        <dbReference type="SAM" id="Phobius"/>
    </source>
</evidence>
<evidence type="ECO:0000313" key="3">
    <source>
        <dbReference type="Proteomes" id="UP001549162"/>
    </source>
</evidence>
<evidence type="ECO:0000313" key="2">
    <source>
        <dbReference type="EMBL" id="MET3617100.1"/>
    </source>
</evidence>
<gene>
    <name evidence="2" type="ORF">ABID14_000728</name>
</gene>
<keyword evidence="3" id="KW-1185">Reference proteome</keyword>
<name>A0ABV2J8J3_9FIRM</name>
<protein>
    <submittedName>
        <fullName evidence="2">Uncharacterized protein</fullName>
    </submittedName>
</protein>
<organism evidence="2 3">
    <name type="scientific">Peptoniphilus olsenii</name>
    <dbReference type="NCBI Taxonomy" id="411570"/>
    <lineage>
        <taxon>Bacteria</taxon>
        <taxon>Bacillati</taxon>
        <taxon>Bacillota</taxon>
        <taxon>Tissierellia</taxon>
        <taxon>Tissierellales</taxon>
        <taxon>Peptoniphilaceae</taxon>
        <taxon>Peptoniphilus</taxon>
    </lineage>
</organism>
<comment type="caution">
    <text evidence="2">The sequence shown here is derived from an EMBL/GenBank/DDBJ whole genome shotgun (WGS) entry which is preliminary data.</text>
</comment>
<accession>A0ABV2J8J3</accession>
<proteinExistence type="predicted"/>
<keyword evidence="1" id="KW-0472">Membrane</keyword>
<dbReference type="Proteomes" id="UP001549162">
    <property type="component" value="Unassembled WGS sequence"/>
</dbReference>
<keyword evidence="1" id="KW-1133">Transmembrane helix</keyword>
<dbReference type="RefSeq" id="WP_354367225.1">
    <property type="nucleotide sequence ID" value="NZ_JBEPMA010000003.1"/>
</dbReference>
<reference evidence="2 3" key="1">
    <citation type="submission" date="2024-06" db="EMBL/GenBank/DDBJ databases">
        <title>Genomic Encyclopedia of Type Strains, Phase IV (KMG-IV): sequencing the most valuable type-strain genomes for metagenomic binning, comparative biology and taxonomic classification.</title>
        <authorList>
            <person name="Goeker M."/>
        </authorList>
    </citation>
    <scope>NUCLEOTIDE SEQUENCE [LARGE SCALE GENOMIC DNA]</scope>
    <source>
        <strain evidence="2 3">DSM 21460</strain>
    </source>
</reference>
<sequence length="359" mass="41265">MKLNRKHFFMGLIIIFIIAILFAIFGDNYKKRAVIRLKGITVTEPIKDFNINNKSVFVWADPVLYISDKEGNIIKKVHRDDEDIEAFFVNNYAFLYEKDLGKVHMYSELGEPLSTIEIKGEVFNISYENANVIFHIIDEDKEKLLMLNNDTTLTEVYETGNQILTYDIDTEENYSVSELVTHANGYTSLVYRFNGEEKYKKELAHEIVMFVNHSKNSTLFLTNQKLYRLIDDENIYTSDVPNISDILVDGRKTYLLHSGIITEFNYKLNPVDKRIIAANVNHMENVSGSLYVYGPSDIGGEIGTRGEFYTRLGYSLDKMQINGLTIGALRNGELNLYRVISTNLISDKEATLDTNYIEE</sequence>
<dbReference type="EMBL" id="JBEPMA010000003">
    <property type="protein sequence ID" value="MET3617100.1"/>
    <property type="molecule type" value="Genomic_DNA"/>
</dbReference>
<feature type="transmembrane region" description="Helical" evidence="1">
    <location>
        <begin position="7"/>
        <end position="26"/>
    </location>
</feature>
<keyword evidence="1" id="KW-0812">Transmembrane</keyword>